<keyword evidence="3" id="KW-1185">Reference proteome</keyword>
<protein>
    <submittedName>
        <fullName evidence="2">Thioredoxin domain-containing protein</fullName>
    </submittedName>
</protein>
<comment type="caution">
    <text evidence="2">The sequence shown here is derived from an EMBL/GenBank/DDBJ whole genome shotgun (WGS) entry which is preliminary data.</text>
</comment>
<gene>
    <name evidence="2" type="ORF">AB0T83_00170</name>
</gene>
<proteinExistence type="predicted"/>
<dbReference type="CDD" id="cd02947">
    <property type="entry name" value="TRX_family"/>
    <property type="match status" value="1"/>
</dbReference>
<dbReference type="EMBL" id="JBFBVU010000001">
    <property type="protein sequence ID" value="MEV8465192.1"/>
    <property type="molecule type" value="Genomic_DNA"/>
</dbReference>
<dbReference type="PANTHER" id="PTHR45663:SF11">
    <property type="entry name" value="GEO12009P1"/>
    <property type="match status" value="1"/>
</dbReference>
<evidence type="ECO:0000313" key="3">
    <source>
        <dbReference type="Proteomes" id="UP001553161"/>
    </source>
</evidence>
<organism evidence="2 3">
    <name type="scientific">Meridianimarinicoccus marinus</name>
    <dbReference type="NCBI Taxonomy" id="3231483"/>
    <lineage>
        <taxon>Bacteria</taxon>
        <taxon>Pseudomonadati</taxon>
        <taxon>Pseudomonadota</taxon>
        <taxon>Alphaproteobacteria</taxon>
        <taxon>Rhodobacterales</taxon>
        <taxon>Paracoccaceae</taxon>
        <taxon>Meridianimarinicoccus</taxon>
    </lineage>
</organism>
<dbReference type="PANTHER" id="PTHR45663">
    <property type="entry name" value="GEO12009P1"/>
    <property type="match status" value="1"/>
</dbReference>
<reference evidence="2 3" key="1">
    <citation type="submission" date="2024-07" db="EMBL/GenBank/DDBJ databases">
        <authorList>
            <person name="Kang M."/>
        </authorList>
    </citation>
    <scope>NUCLEOTIDE SEQUENCE [LARGE SCALE GENOMIC DNA]</scope>
    <source>
        <strain evidence="2 3">DFM31</strain>
    </source>
</reference>
<evidence type="ECO:0000259" key="1">
    <source>
        <dbReference type="PROSITE" id="PS51352"/>
    </source>
</evidence>
<dbReference type="InterPro" id="IPR036249">
    <property type="entry name" value="Thioredoxin-like_sf"/>
</dbReference>
<dbReference type="Gene3D" id="2.30.30.380">
    <property type="entry name" value="Zn-finger domain of Sec23/24"/>
    <property type="match status" value="1"/>
</dbReference>
<dbReference type="Pfam" id="PF00085">
    <property type="entry name" value="Thioredoxin"/>
    <property type="match status" value="1"/>
</dbReference>
<name>A0ABV3L0W2_9RHOB</name>
<dbReference type="InterPro" id="IPR013766">
    <property type="entry name" value="Thioredoxin_domain"/>
</dbReference>
<sequence length="143" mass="15692">MPDLMHLTCLSCSHLNRLSASALGRAPTCILCGDPLMPDGVREVDLSTLERAVRRDTLPIVVDFWAPWCRPCATMQTQFASAAQAVQGRARMVRLNTETSPASEWRFRIEGLPTMVAFCRGGEVARHVGVEPSERIAAWVGAL</sequence>
<accession>A0ABV3L0W2</accession>
<dbReference type="RefSeq" id="WP_366190520.1">
    <property type="nucleotide sequence ID" value="NZ_JBFBVU010000001.1"/>
</dbReference>
<dbReference type="SUPFAM" id="SSF52833">
    <property type="entry name" value="Thioredoxin-like"/>
    <property type="match status" value="1"/>
</dbReference>
<dbReference type="Gene3D" id="3.40.30.10">
    <property type="entry name" value="Glutaredoxin"/>
    <property type="match status" value="1"/>
</dbReference>
<feature type="domain" description="Thioredoxin" evidence="1">
    <location>
        <begin position="20"/>
        <end position="143"/>
    </location>
</feature>
<evidence type="ECO:0000313" key="2">
    <source>
        <dbReference type="EMBL" id="MEV8465192.1"/>
    </source>
</evidence>
<dbReference type="Proteomes" id="UP001553161">
    <property type="component" value="Unassembled WGS sequence"/>
</dbReference>
<dbReference type="PROSITE" id="PS51352">
    <property type="entry name" value="THIOREDOXIN_2"/>
    <property type="match status" value="1"/>
</dbReference>